<evidence type="ECO:0000256" key="4">
    <source>
        <dbReference type="ARBA" id="ARBA00022989"/>
    </source>
</evidence>
<keyword evidence="2" id="KW-1003">Cell membrane</keyword>
<dbReference type="Proteomes" id="UP000198923">
    <property type="component" value="Unassembled WGS sequence"/>
</dbReference>
<evidence type="ECO:0000256" key="1">
    <source>
        <dbReference type="ARBA" id="ARBA00004651"/>
    </source>
</evidence>
<comment type="subcellular location">
    <subcellularLocation>
        <location evidence="1">Cell membrane</location>
        <topology evidence="1">Multi-pass membrane protein</topology>
    </subcellularLocation>
</comment>
<feature type="transmembrane region" description="Helical" evidence="8">
    <location>
        <begin position="826"/>
        <end position="845"/>
    </location>
</feature>
<evidence type="ECO:0000259" key="9">
    <source>
        <dbReference type="Pfam" id="PF02687"/>
    </source>
</evidence>
<dbReference type="PANTHER" id="PTHR30572:SF4">
    <property type="entry name" value="ABC TRANSPORTER PERMEASE YTRF"/>
    <property type="match status" value="1"/>
</dbReference>
<feature type="region of interest" description="Disordered" evidence="7">
    <location>
        <begin position="1"/>
        <end position="89"/>
    </location>
</feature>
<evidence type="ECO:0000256" key="5">
    <source>
        <dbReference type="ARBA" id="ARBA00023136"/>
    </source>
</evidence>
<feature type="transmembrane region" description="Helical" evidence="8">
    <location>
        <begin position="448"/>
        <end position="468"/>
    </location>
</feature>
<feature type="domain" description="ABC3 transporter permease C-terminal" evidence="9">
    <location>
        <begin position="734"/>
        <end position="852"/>
    </location>
</feature>
<evidence type="ECO:0000256" key="2">
    <source>
        <dbReference type="ARBA" id="ARBA00022475"/>
    </source>
</evidence>
<dbReference type="GO" id="GO:0022857">
    <property type="term" value="F:transmembrane transporter activity"/>
    <property type="evidence" value="ECO:0007669"/>
    <property type="project" value="TreeGrafter"/>
</dbReference>
<dbReference type="STRING" id="504805.SAMN05421505_10566"/>
<gene>
    <name evidence="10" type="ORF">SAMN05421505_10566</name>
</gene>
<evidence type="ECO:0000313" key="11">
    <source>
        <dbReference type="Proteomes" id="UP000198923"/>
    </source>
</evidence>
<name>A0A1G7V1L3_9ACTN</name>
<feature type="transmembrane region" description="Helical" evidence="8">
    <location>
        <begin position="126"/>
        <end position="147"/>
    </location>
</feature>
<dbReference type="PANTHER" id="PTHR30572">
    <property type="entry name" value="MEMBRANE COMPONENT OF TRANSPORTER-RELATED"/>
    <property type="match status" value="1"/>
</dbReference>
<comment type="similarity">
    <text evidence="6">Belongs to the ABC-4 integral membrane protein family.</text>
</comment>
<keyword evidence="4 8" id="KW-1133">Transmembrane helix</keyword>
<keyword evidence="3 8" id="KW-0812">Transmembrane</keyword>
<sequence length="860" mass="89641">MHTPPKNNPKDPTTPPSPTPDQSAQEGASETPGHELNQSAQEGASETPGHELNPGAREGAGPWTDERRERSDRSEEGRDRVKSPLAAARSAAIKNSPLAAARSAAMGRAAISRWVVRDLKARRWEALLVVILVAGVVTALMAAVTLLEDRTNPWRGLFDESNGAHVWIHTNDDPDVEALARLKDVAAVAGPYRAAPASLMQQGRRVPVALRAVPVALPAVARPLVREGRWLDISAVDGVVVERSFARAMGLRPGSPMTVTALNGARHPLVVVGVAGSSDQGFYPEWPGLVWVLPETLNGIEPERGRSESVVGLRMETTDADATRLVAQQVATVLKNQVKRVSTWQEIRASMELDNRLLGTLLGFFGVVGLVAAALAIANAAGGRVLSQLRDLATLKSLGFTRGQIVGTLVVQHGGIGLSGVVLGWLCGHVLTTVVFERTPVPMQSLGVLVGATLVVLVVVGVPAWRGGRTAPIPAAPAAPLRGRLSRPARLALLVRLPPALVLGVRDAVTRPAHAALTALGLAVPMMLIVVGLGSWASLDAFLEDPRRVGQAGALHVRQGALPSADTVRLAMADPRVTSVFPGTEVEALVPGQARTVLARALGTSAQPYPFSVVEGRMFAERGEAVAGQGLFDLLGAKIGDRVRLTVGGTPLIVRFVGRVIEPERDGEVLSLGLDSLAVKDAVPAGFYSLVLRDGADPAVVRAALLAGSNGVLEVRHVVNPAERLAVIRLVVIALIAVLALVGLANLLTVNALGLRDHAADLVVLKAMGLTPRQVMATMVTGTGLMVVVGVLAGTLAGASAAAWLIDLQGHTSGVGAGIGRTPTPLVLAAAVLLAVGAALLVALLPARKAARARLPVTAR</sequence>
<evidence type="ECO:0000256" key="7">
    <source>
        <dbReference type="SAM" id="MobiDB-lite"/>
    </source>
</evidence>
<feature type="domain" description="ABC3 transporter permease C-terminal" evidence="9">
    <location>
        <begin position="364"/>
        <end position="465"/>
    </location>
</feature>
<organism evidence="10 11">
    <name type="scientific">Sinosporangium album</name>
    <dbReference type="NCBI Taxonomy" id="504805"/>
    <lineage>
        <taxon>Bacteria</taxon>
        <taxon>Bacillati</taxon>
        <taxon>Actinomycetota</taxon>
        <taxon>Actinomycetes</taxon>
        <taxon>Streptosporangiales</taxon>
        <taxon>Streptosporangiaceae</taxon>
        <taxon>Sinosporangium</taxon>
    </lineage>
</organism>
<evidence type="ECO:0000256" key="6">
    <source>
        <dbReference type="ARBA" id="ARBA00038076"/>
    </source>
</evidence>
<feature type="transmembrane region" description="Helical" evidence="8">
    <location>
        <begin position="357"/>
        <end position="381"/>
    </location>
</feature>
<evidence type="ECO:0000256" key="8">
    <source>
        <dbReference type="SAM" id="Phobius"/>
    </source>
</evidence>
<feature type="transmembrane region" description="Helical" evidence="8">
    <location>
        <begin position="517"/>
        <end position="539"/>
    </location>
</feature>
<feature type="transmembrane region" description="Helical" evidence="8">
    <location>
        <begin position="726"/>
        <end position="754"/>
    </location>
</feature>
<evidence type="ECO:0000313" key="10">
    <source>
        <dbReference type="EMBL" id="SDG53411.1"/>
    </source>
</evidence>
<evidence type="ECO:0000256" key="3">
    <source>
        <dbReference type="ARBA" id="ARBA00022692"/>
    </source>
</evidence>
<feature type="compositionally biased region" description="Basic and acidic residues" evidence="7">
    <location>
        <begin position="64"/>
        <end position="82"/>
    </location>
</feature>
<keyword evidence="11" id="KW-1185">Reference proteome</keyword>
<feature type="transmembrane region" description="Helical" evidence="8">
    <location>
        <begin position="775"/>
        <end position="806"/>
    </location>
</feature>
<reference evidence="10 11" key="1">
    <citation type="submission" date="2016-10" db="EMBL/GenBank/DDBJ databases">
        <authorList>
            <person name="de Groot N.N."/>
        </authorList>
    </citation>
    <scope>NUCLEOTIDE SEQUENCE [LARGE SCALE GENOMIC DNA]</scope>
    <source>
        <strain evidence="10 11">CPCC 201354</strain>
    </source>
</reference>
<keyword evidence="5 8" id="KW-0472">Membrane</keyword>
<dbReference type="Pfam" id="PF02687">
    <property type="entry name" value="FtsX"/>
    <property type="match status" value="2"/>
</dbReference>
<dbReference type="EMBL" id="FNCN01000005">
    <property type="protein sequence ID" value="SDG53411.1"/>
    <property type="molecule type" value="Genomic_DNA"/>
</dbReference>
<dbReference type="GO" id="GO:0005886">
    <property type="term" value="C:plasma membrane"/>
    <property type="evidence" value="ECO:0007669"/>
    <property type="project" value="UniProtKB-SubCell"/>
</dbReference>
<proteinExistence type="inferred from homology"/>
<dbReference type="InterPro" id="IPR050250">
    <property type="entry name" value="Macrolide_Exporter_MacB"/>
</dbReference>
<dbReference type="InterPro" id="IPR003838">
    <property type="entry name" value="ABC3_permease_C"/>
</dbReference>
<accession>A0A1G7V1L3</accession>
<dbReference type="AlphaFoldDB" id="A0A1G7V1L3"/>
<protein>
    <submittedName>
        <fullName evidence="10">Putative ABC transport system permease protein</fullName>
    </submittedName>
</protein>